<dbReference type="PROSITE" id="PS51073">
    <property type="entry name" value="RPEL"/>
    <property type="match status" value="2"/>
</dbReference>
<comment type="subcellular location">
    <subcellularLocation>
        <location evidence="1">Nucleus</location>
    </subcellularLocation>
</comment>
<dbReference type="AlphaFoldDB" id="A0A0B1TRG0"/>
<dbReference type="EMBL" id="KN549202">
    <property type="protein sequence ID" value="KHJ99869.1"/>
    <property type="molecule type" value="Genomic_DNA"/>
</dbReference>
<feature type="region of interest" description="Disordered" evidence="8">
    <location>
        <begin position="155"/>
        <end position="180"/>
    </location>
</feature>
<keyword evidence="3" id="KW-0805">Transcription regulation</keyword>
<gene>
    <name evidence="10" type="ORF">OESDEN_00143</name>
</gene>
<evidence type="ECO:0000256" key="5">
    <source>
        <dbReference type="ARBA" id="ARBA00023163"/>
    </source>
</evidence>
<dbReference type="SMART" id="SM00513">
    <property type="entry name" value="SAP"/>
    <property type="match status" value="1"/>
</dbReference>
<dbReference type="InterPro" id="IPR043451">
    <property type="entry name" value="Myocardin-like"/>
</dbReference>
<keyword evidence="11" id="KW-1185">Reference proteome</keyword>
<evidence type="ECO:0000256" key="2">
    <source>
        <dbReference type="ARBA" id="ARBA00022737"/>
    </source>
</evidence>
<dbReference type="InterPro" id="IPR004018">
    <property type="entry name" value="RPEL_repeat"/>
</dbReference>
<dbReference type="OrthoDB" id="197676at2759"/>
<organism evidence="10 11">
    <name type="scientific">Oesophagostomum dentatum</name>
    <name type="common">Nodular worm</name>
    <dbReference type="NCBI Taxonomy" id="61180"/>
    <lineage>
        <taxon>Eukaryota</taxon>
        <taxon>Metazoa</taxon>
        <taxon>Ecdysozoa</taxon>
        <taxon>Nematoda</taxon>
        <taxon>Chromadorea</taxon>
        <taxon>Rhabditida</taxon>
        <taxon>Rhabditina</taxon>
        <taxon>Rhabditomorpha</taxon>
        <taxon>Strongyloidea</taxon>
        <taxon>Strongylidae</taxon>
        <taxon>Oesophagostomum</taxon>
    </lineage>
</organism>
<keyword evidence="6" id="KW-0539">Nucleus</keyword>
<keyword evidence="5" id="KW-0804">Transcription</keyword>
<reference evidence="10 11" key="1">
    <citation type="submission" date="2014-03" db="EMBL/GenBank/DDBJ databases">
        <title>Draft genome of the hookworm Oesophagostomum dentatum.</title>
        <authorList>
            <person name="Mitreva M."/>
        </authorList>
    </citation>
    <scope>NUCLEOTIDE SEQUENCE [LARGE SCALE GENOMIC DNA]</scope>
    <source>
        <strain evidence="10 11">OD-Hann</strain>
    </source>
</reference>
<dbReference type="Gene3D" id="6.10.150.10">
    <property type="match status" value="1"/>
</dbReference>
<evidence type="ECO:0000313" key="10">
    <source>
        <dbReference type="EMBL" id="KHJ99869.1"/>
    </source>
</evidence>
<dbReference type="Gene3D" id="1.10.720.30">
    <property type="entry name" value="SAP domain"/>
    <property type="match status" value="1"/>
</dbReference>
<proteinExistence type="predicted"/>
<feature type="repeat" description="RPEL" evidence="7">
    <location>
        <begin position="21"/>
        <end position="46"/>
    </location>
</feature>
<protein>
    <submittedName>
        <fullName evidence="10">SAP domain protein</fullName>
    </submittedName>
</protein>
<feature type="domain" description="SAP" evidence="9">
    <location>
        <begin position="256"/>
        <end position="290"/>
    </location>
</feature>
<dbReference type="InterPro" id="IPR003034">
    <property type="entry name" value="SAP_dom"/>
</dbReference>
<keyword evidence="4" id="KW-0175">Coiled coil</keyword>
<dbReference type="GO" id="GO:0003713">
    <property type="term" value="F:transcription coactivator activity"/>
    <property type="evidence" value="ECO:0007669"/>
    <property type="project" value="TreeGrafter"/>
</dbReference>
<sequence>MVASENDVTPYSRRWATARGEQLRKKIEQRPSRERLLNQHILLSDGRVAPLIEQRARLLRQDRIRRNLSRKLEARPGPLELVTRKILQADADLEQAIEEGRVLFQPTSEYVEEEESEMPSPLSTDMEIVSQAAIRTQNKPVNVLSNKGIIRKKSTPYKQCDPLPLRAKTKAPDSKEDDEVTVIGEVRSPAEQAPRSSEQNNYELLLQQQKLFLQWQHNDENSAQSQTQDTQMQVYDMQTTSPATTSPNNQVTIRRLSDYKVQELKNECKKRQLPVSGAKPQLLERLRPFEKAIIGVSPPPTPEPVSFANANSSGITTIATTTTVQEVQPTPIQEVQEPLMQAAPAGETTRLMNKVHTFGIHR</sequence>
<name>A0A0B1TRG0_OESDE</name>
<evidence type="ECO:0000259" key="9">
    <source>
        <dbReference type="PROSITE" id="PS50800"/>
    </source>
</evidence>
<evidence type="ECO:0000256" key="3">
    <source>
        <dbReference type="ARBA" id="ARBA00023015"/>
    </source>
</evidence>
<accession>A0A0B1TRG0</accession>
<dbReference type="PANTHER" id="PTHR22793:SF12">
    <property type="entry name" value="MYOCARDIN-RELATED TRANSCRIPTION FACTOR, ISOFORM H"/>
    <property type="match status" value="1"/>
</dbReference>
<dbReference type="GO" id="GO:0005634">
    <property type="term" value="C:nucleus"/>
    <property type="evidence" value="ECO:0007669"/>
    <property type="project" value="UniProtKB-SubCell"/>
</dbReference>
<dbReference type="GO" id="GO:0045944">
    <property type="term" value="P:positive regulation of transcription by RNA polymerase II"/>
    <property type="evidence" value="ECO:0007669"/>
    <property type="project" value="TreeGrafter"/>
</dbReference>
<feature type="repeat" description="RPEL" evidence="7">
    <location>
        <begin position="66"/>
        <end position="91"/>
    </location>
</feature>
<evidence type="ECO:0000256" key="1">
    <source>
        <dbReference type="ARBA" id="ARBA00004123"/>
    </source>
</evidence>
<dbReference type="SUPFAM" id="SSF68906">
    <property type="entry name" value="SAP domain"/>
    <property type="match status" value="1"/>
</dbReference>
<evidence type="ECO:0000256" key="7">
    <source>
        <dbReference type="PROSITE-ProRule" id="PRU00401"/>
    </source>
</evidence>
<dbReference type="PROSITE" id="PS50800">
    <property type="entry name" value="SAP"/>
    <property type="match status" value="1"/>
</dbReference>
<evidence type="ECO:0000313" key="11">
    <source>
        <dbReference type="Proteomes" id="UP000053660"/>
    </source>
</evidence>
<dbReference type="SMART" id="SM00707">
    <property type="entry name" value="RPEL"/>
    <property type="match status" value="2"/>
</dbReference>
<dbReference type="InterPro" id="IPR036361">
    <property type="entry name" value="SAP_dom_sf"/>
</dbReference>
<evidence type="ECO:0000256" key="6">
    <source>
        <dbReference type="ARBA" id="ARBA00023242"/>
    </source>
</evidence>
<dbReference type="Proteomes" id="UP000053660">
    <property type="component" value="Unassembled WGS sequence"/>
</dbReference>
<dbReference type="Pfam" id="PF02037">
    <property type="entry name" value="SAP"/>
    <property type="match status" value="1"/>
</dbReference>
<keyword evidence="2" id="KW-0677">Repeat</keyword>
<dbReference type="PANTHER" id="PTHR22793">
    <property type="entry name" value="MYOCARDIN-RELATED TRANSCRIPTION FACTOR-RELATED"/>
    <property type="match status" value="1"/>
</dbReference>
<evidence type="ECO:0000256" key="8">
    <source>
        <dbReference type="SAM" id="MobiDB-lite"/>
    </source>
</evidence>
<evidence type="ECO:0000256" key="4">
    <source>
        <dbReference type="ARBA" id="ARBA00023054"/>
    </source>
</evidence>